<name>R7QGR6_CHOCR</name>
<accession>R7QGR6</accession>
<reference evidence="2" key="1">
    <citation type="journal article" date="2013" name="Proc. Natl. Acad. Sci. U.S.A.">
        <title>Genome structure and metabolic features in the red seaweed Chondrus crispus shed light on evolution of the Archaeplastida.</title>
        <authorList>
            <person name="Collen J."/>
            <person name="Porcel B."/>
            <person name="Carre W."/>
            <person name="Ball S.G."/>
            <person name="Chaparro C."/>
            <person name="Tonon T."/>
            <person name="Barbeyron T."/>
            <person name="Michel G."/>
            <person name="Noel B."/>
            <person name="Valentin K."/>
            <person name="Elias M."/>
            <person name="Artiguenave F."/>
            <person name="Arun A."/>
            <person name="Aury J.M."/>
            <person name="Barbosa-Neto J.F."/>
            <person name="Bothwell J.H."/>
            <person name="Bouget F.Y."/>
            <person name="Brillet L."/>
            <person name="Cabello-Hurtado F."/>
            <person name="Capella-Gutierrez S."/>
            <person name="Charrier B."/>
            <person name="Cladiere L."/>
            <person name="Cock J.M."/>
            <person name="Coelho S.M."/>
            <person name="Colleoni C."/>
            <person name="Czjzek M."/>
            <person name="Da Silva C."/>
            <person name="Delage L."/>
            <person name="Denoeud F."/>
            <person name="Deschamps P."/>
            <person name="Dittami S.M."/>
            <person name="Gabaldon T."/>
            <person name="Gachon C.M."/>
            <person name="Groisillier A."/>
            <person name="Herve C."/>
            <person name="Jabbari K."/>
            <person name="Katinka M."/>
            <person name="Kloareg B."/>
            <person name="Kowalczyk N."/>
            <person name="Labadie K."/>
            <person name="Leblanc C."/>
            <person name="Lopez P.J."/>
            <person name="McLachlan D.H."/>
            <person name="Meslet-Cladiere L."/>
            <person name="Moustafa A."/>
            <person name="Nehr Z."/>
            <person name="Nyvall Collen P."/>
            <person name="Panaud O."/>
            <person name="Partensky F."/>
            <person name="Poulain J."/>
            <person name="Rensing S.A."/>
            <person name="Rousvoal S."/>
            <person name="Samson G."/>
            <person name="Symeonidi A."/>
            <person name="Weissenbach J."/>
            <person name="Zambounis A."/>
            <person name="Wincker P."/>
            <person name="Boyen C."/>
        </authorList>
    </citation>
    <scope>NUCLEOTIDE SEQUENCE [LARGE SCALE GENOMIC DNA]</scope>
    <source>
        <strain evidence="2">cv. Stackhouse</strain>
    </source>
</reference>
<sequence length="59" mass="6778">MLFCSFRLVAVGILVLYTRYRSQLRSGGEAGDESALFGKHRPVMRFHVVCRRLLLILPK</sequence>
<dbReference type="KEGG" id="ccp:CHC_T00004927001"/>
<keyword evidence="2" id="KW-1185">Reference proteome</keyword>
<evidence type="ECO:0000313" key="2">
    <source>
        <dbReference type="Proteomes" id="UP000012073"/>
    </source>
</evidence>
<dbReference type="Proteomes" id="UP000012073">
    <property type="component" value="Unassembled WGS sequence"/>
</dbReference>
<dbReference type="RefSeq" id="XP_005716475.1">
    <property type="nucleotide sequence ID" value="XM_005716418.1"/>
</dbReference>
<gene>
    <name evidence="1" type="ORF">CHC_T00004927001</name>
</gene>
<organism evidence="1 2">
    <name type="scientific">Chondrus crispus</name>
    <name type="common">Carrageen Irish moss</name>
    <name type="synonym">Polymorpha crispa</name>
    <dbReference type="NCBI Taxonomy" id="2769"/>
    <lineage>
        <taxon>Eukaryota</taxon>
        <taxon>Rhodophyta</taxon>
        <taxon>Florideophyceae</taxon>
        <taxon>Rhodymeniophycidae</taxon>
        <taxon>Gigartinales</taxon>
        <taxon>Gigartinaceae</taxon>
        <taxon>Chondrus</taxon>
    </lineage>
</organism>
<evidence type="ECO:0000313" key="1">
    <source>
        <dbReference type="EMBL" id="CDF36656.1"/>
    </source>
</evidence>
<dbReference type="Gramene" id="CDF36656">
    <property type="protein sequence ID" value="CDF36656"/>
    <property type="gene ID" value="CHC_T00004927001"/>
</dbReference>
<dbReference type="AlphaFoldDB" id="R7QGR6"/>
<protein>
    <submittedName>
        <fullName evidence="1">Uncharacterized protein</fullName>
    </submittedName>
</protein>
<dbReference type="EMBL" id="HG001794">
    <property type="protein sequence ID" value="CDF36656.1"/>
    <property type="molecule type" value="Genomic_DNA"/>
</dbReference>
<proteinExistence type="predicted"/>
<dbReference type="GeneID" id="17324188"/>